<keyword evidence="2" id="KW-0560">Oxidoreductase</keyword>
<evidence type="ECO:0000256" key="1">
    <source>
        <dbReference type="ARBA" id="ARBA00006484"/>
    </source>
</evidence>
<dbReference type="PRINTS" id="PR00081">
    <property type="entry name" value="GDHRDH"/>
</dbReference>
<keyword evidence="4" id="KW-1185">Reference proteome</keyword>
<name>A0A239N4C1_9ACTN</name>
<organism evidence="3 4">
    <name type="scientific">Streptosporangium subroseum</name>
    <dbReference type="NCBI Taxonomy" id="106412"/>
    <lineage>
        <taxon>Bacteria</taxon>
        <taxon>Bacillati</taxon>
        <taxon>Actinomycetota</taxon>
        <taxon>Actinomycetes</taxon>
        <taxon>Streptosporangiales</taxon>
        <taxon>Streptosporangiaceae</taxon>
        <taxon>Streptosporangium</taxon>
    </lineage>
</organism>
<protein>
    <submittedName>
        <fullName evidence="3">NAD(P)-dependent dehydrogenase, short-chain alcohol dehydrogenase family</fullName>
    </submittedName>
</protein>
<dbReference type="Proteomes" id="UP000198282">
    <property type="component" value="Unassembled WGS sequence"/>
</dbReference>
<dbReference type="Gene3D" id="3.40.50.720">
    <property type="entry name" value="NAD(P)-binding Rossmann-like Domain"/>
    <property type="match status" value="1"/>
</dbReference>
<dbReference type="OrthoDB" id="3571370at2"/>
<evidence type="ECO:0000313" key="4">
    <source>
        <dbReference type="Proteomes" id="UP000198282"/>
    </source>
</evidence>
<dbReference type="Pfam" id="PF13561">
    <property type="entry name" value="adh_short_C2"/>
    <property type="match status" value="1"/>
</dbReference>
<dbReference type="InterPro" id="IPR002347">
    <property type="entry name" value="SDR_fam"/>
</dbReference>
<dbReference type="PANTHER" id="PTHR43639">
    <property type="entry name" value="OXIDOREDUCTASE, SHORT-CHAIN DEHYDROGENASE/REDUCTASE FAMILY (AFU_ORTHOLOGUE AFUA_5G02870)"/>
    <property type="match status" value="1"/>
</dbReference>
<reference evidence="3 4" key="1">
    <citation type="submission" date="2017-06" db="EMBL/GenBank/DDBJ databases">
        <authorList>
            <person name="Kim H.J."/>
            <person name="Triplett B.A."/>
        </authorList>
    </citation>
    <scope>NUCLEOTIDE SEQUENCE [LARGE SCALE GENOMIC DNA]</scope>
    <source>
        <strain evidence="3 4">CGMCC 4.2132</strain>
    </source>
</reference>
<dbReference type="AlphaFoldDB" id="A0A239N4C1"/>
<dbReference type="EMBL" id="FZOD01000051">
    <property type="protein sequence ID" value="SNT49590.1"/>
    <property type="molecule type" value="Genomic_DNA"/>
</dbReference>
<dbReference type="SUPFAM" id="SSF51735">
    <property type="entry name" value="NAD(P)-binding Rossmann-fold domains"/>
    <property type="match status" value="1"/>
</dbReference>
<dbReference type="RefSeq" id="WP_089211620.1">
    <property type="nucleotide sequence ID" value="NZ_FZOD01000051.1"/>
</dbReference>
<dbReference type="FunFam" id="3.40.50.720:FF:000084">
    <property type="entry name" value="Short-chain dehydrogenase reductase"/>
    <property type="match status" value="1"/>
</dbReference>
<proteinExistence type="inferred from homology"/>
<comment type="similarity">
    <text evidence="1">Belongs to the short-chain dehydrogenases/reductases (SDR) family.</text>
</comment>
<gene>
    <name evidence="3" type="ORF">SAMN05216276_105120</name>
</gene>
<dbReference type="PROSITE" id="PS00061">
    <property type="entry name" value="ADH_SHORT"/>
    <property type="match status" value="1"/>
</dbReference>
<dbReference type="PRINTS" id="PR00080">
    <property type="entry name" value="SDRFAMILY"/>
</dbReference>
<dbReference type="PANTHER" id="PTHR43639:SF1">
    <property type="entry name" value="SHORT-CHAIN DEHYDROGENASE_REDUCTASE FAMILY PROTEIN"/>
    <property type="match status" value="1"/>
</dbReference>
<sequence>MTPLTGKAALVTGASRGIGRAIARRLAADGAMVAVHYGHNETAARETVHLIDKDGGRAFPIRAELGVPGDVETLFAALEAGLAAWTGQVRLDILVNNAAVTADSIETITPEAFDHLIAVNTKAPLFIIQRALPLLNDGGRIINLSTAATRIAMPEQPYAMSKAAIEVLSRSLAQVVGGRGITVNAVAPGPTVTDMNPWMLDSPEVQQMVGSGNAIPRVGWPADIADVVAFLASEEGRWVTGQVIDASGGCFLGPRI</sequence>
<accession>A0A239N4C1</accession>
<dbReference type="GO" id="GO:0016491">
    <property type="term" value="F:oxidoreductase activity"/>
    <property type="evidence" value="ECO:0007669"/>
    <property type="project" value="UniProtKB-KW"/>
</dbReference>
<dbReference type="InterPro" id="IPR020904">
    <property type="entry name" value="Sc_DH/Rdtase_CS"/>
</dbReference>
<evidence type="ECO:0000313" key="3">
    <source>
        <dbReference type="EMBL" id="SNT49590.1"/>
    </source>
</evidence>
<dbReference type="InterPro" id="IPR036291">
    <property type="entry name" value="NAD(P)-bd_dom_sf"/>
</dbReference>
<evidence type="ECO:0000256" key="2">
    <source>
        <dbReference type="ARBA" id="ARBA00023002"/>
    </source>
</evidence>